<evidence type="ECO:0000313" key="3">
    <source>
        <dbReference type="EMBL" id="PFG34322.1"/>
    </source>
</evidence>
<dbReference type="InterPro" id="IPR025576">
    <property type="entry name" value="YwiC"/>
</dbReference>
<feature type="transmembrane region" description="Helical" evidence="2">
    <location>
        <begin position="172"/>
        <end position="193"/>
    </location>
</feature>
<reference evidence="3 4" key="1">
    <citation type="submission" date="2017-10" db="EMBL/GenBank/DDBJ databases">
        <title>Sequencing the genomes of 1000 actinobacteria strains.</title>
        <authorList>
            <person name="Klenk H.-P."/>
        </authorList>
    </citation>
    <scope>NUCLEOTIDE SEQUENCE [LARGE SCALE GENOMIC DNA]</scope>
    <source>
        <strain evidence="3 4">DSM 18966</strain>
    </source>
</reference>
<keyword evidence="2" id="KW-1133">Transmembrane helix</keyword>
<feature type="transmembrane region" description="Helical" evidence="2">
    <location>
        <begin position="231"/>
        <end position="248"/>
    </location>
</feature>
<gene>
    <name evidence="3" type="ORF">ATL42_2228</name>
</gene>
<dbReference type="Pfam" id="PF14256">
    <property type="entry name" value="YwiC"/>
    <property type="match status" value="1"/>
</dbReference>
<feature type="transmembrane region" description="Helical" evidence="2">
    <location>
        <begin position="134"/>
        <end position="152"/>
    </location>
</feature>
<feature type="transmembrane region" description="Helical" evidence="2">
    <location>
        <begin position="106"/>
        <end position="122"/>
    </location>
</feature>
<feature type="transmembrane region" description="Helical" evidence="2">
    <location>
        <begin position="260"/>
        <end position="280"/>
    </location>
</feature>
<comment type="caution">
    <text evidence="3">The sequence shown here is derived from an EMBL/GenBank/DDBJ whole genome shotgun (WGS) entry which is preliminary data.</text>
</comment>
<accession>A0A2A9E7W5</accession>
<sequence length="281" mass="30324">MPAHPPRPPRSRRRRRRRSPGWVPDQHGAWAMLAVPFVVGTLAGGPAPVHVLLAVLWVVGYLDFYAVGLWLRSRRKARYLPPVRAWSIALVVPAAAVLVLCPALVLWAPVFLPLVVTSLWCSHARRDRSLLNDGVTILAACLMLPVAFSAGLPHASLHDVGGWLGAATAPGWSQVGAATGMVLAYFFGTALYVKTLVRRRGDLWFRAVSVDYHAVVTVVVAWAAWAAGRPWWPVAAVFVLLTARSWWVPRTAAKPLQFGLGELAASVVVGILALGVVGVLG</sequence>
<keyword evidence="2" id="KW-0472">Membrane</keyword>
<feature type="region of interest" description="Disordered" evidence="1">
    <location>
        <begin position="1"/>
        <end position="22"/>
    </location>
</feature>
<protein>
    <submittedName>
        <fullName evidence="3">YwiC-like protein</fullName>
    </submittedName>
</protein>
<dbReference type="Proteomes" id="UP000225548">
    <property type="component" value="Unassembled WGS sequence"/>
</dbReference>
<proteinExistence type="predicted"/>
<name>A0A2A9E7W5_9MICO</name>
<evidence type="ECO:0000313" key="4">
    <source>
        <dbReference type="Proteomes" id="UP000225548"/>
    </source>
</evidence>
<feature type="transmembrane region" description="Helical" evidence="2">
    <location>
        <begin position="205"/>
        <end position="225"/>
    </location>
</feature>
<feature type="transmembrane region" description="Helical" evidence="2">
    <location>
        <begin position="83"/>
        <end position="100"/>
    </location>
</feature>
<feature type="transmembrane region" description="Helical" evidence="2">
    <location>
        <begin position="49"/>
        <end position="71"/>
    </location>
</feature>
<keyword evidence="4" id="KW-1185">Reference proteome</keyword>
<feature type="compositionally biased region" description="Basic residues" evidence="1">
    <location>
        <begin position="7"/>
        <end position="19"/>
    </location>
</feature>
<evidence type="ECO:0000256" key="2">
    <source>
        <dbReference type="SAM" id="Phobius"/>
    </source>
</evidence>
<feature type="transmembrane region" description="Helical" evidence="2">
    <location>
        <begin position="21"/>
        <end position="43"/>
    </location>
</feature>
<evidence type="ECO:0000256" key="1">
    <source>
        <dbReference type="SAM" id="MobiDB-lite"/>
    </source>
</evidence>
<organism evidence="3 4">
    <name type="scientific">Sanguibacter antarcticus</name>
    <dbReference type="NCBI Taxonomy" id="372484"/>
    <lineage>
        <taxon>Bacteria</taxon>
        <taxon>Bacillati</taxon>
        <taxon>Actinomycetota</taxon>
        <taxon>Actinomycetes</taxon>
        <taxon>Micrococcales</taxon>
        <taxon>Sanguibacteraceae</taxon>
        <taxon>Sanguibacter</taxon>
    </lineage>
</organism>
<dbReference type="EMBL" id="PDJG01000001">
    <property type="protein sequence ID" value="PFG34322.1"/>
    <property type="molecule type" value="Genomic_DNA"/>
</dbReference>
<dbReference type="AlphaFoldDB" id="A0A2A9E7W5"/>
<keyword evidence="2" id="KW-0812">Transmembrane</keyword>